<name>A0A314Y9W0_PRUYE</name>
<dbReference type="FunFam" id="1.20.5.170:FF:000036">
    <property type="entry name" value="ABSCISIC ACID-INSENSITIVE 5-like protein 2"/>
    <property type="match status" value="1"/>
</dbReference>
<accession>A0A314Y9W0</accession>
<feature type="region of interest" description="Disordered" evidence="4">
    <location>
        <begin position="50"/>
        <end position="69"/>
    </location>
</feature>
<dbReference type="CDD" id="cd14707">
    <property type="entry name" value="bZIP_plant_BZIP46"/>
    <property type="match status" value="1"/>
</dbReference>
<protein>
    <submittedName>
        <fullName evidence="6">ABSCISIC ACID-INSENSITIVE 5-like protein 2</fullName>
    </submittedName>
</protein>
<dbReference type="AlphaFoldDB" id="A0A314Y9W0"/>
<dbReference type="GO" id="GO:0005634">
    <property type="term" value="C:nucleus"/>
    <property type="evidence" value="ECO:0007669"/>
    <property type="project" value="UniProtKB-SubCell"/>
</dbReference>
<dbReference type="PANTHER" id="PTHR22952:SF404">
    <property type="entry name" value="BZIP DOMAIN-CONTAINING PROTEIN"/>
    <property type="match status" value="1"/>
</dbReference>
<comment type="caution">
    <text evidence="6">The sequence shown here is derived from an EMBL/GenBank/DDBJ whole genome shotgun (WGS) entry which is preliminary data.</text>
</comment>
<dbReference type="InterPro" id="IPR043452">
    <property type="entry name" value="BZIP46-like"/>
</dbReference>
<dbReference type="PANTHER" id="PTHR22952">
    <property type="entry name" value="CAMP-RESPONSE ELEMENT BINDING PROTEIN-RELATED"/>
    <property type="match status" value="1"/>
</dbReference>
<dbReference type="InterPro" id="IPR046347">
    <property type="entry name" value="bZIP_sf"/>
</dbReference>
<organism evidence="6 7">
    <name type="scientific">Prunus yedoensis var. nudiflora</name>
    <dbReference type="NCBI Taxonomy" id="2094558"/>
    <lineage>
        <taxon>Eukaryota</taxon>
        <taxon>Viridiplantae</taxon>
        <taxon>Streptophyta</taxon>
        <taxon>Embryophyta</taxon>
        <taxon>Tracheophyta</taxon>
        <taxon>Spermatophyta</taxon>
        <taxon>Magnoliopsida</taxon>
        <taxon>eudicotyledons</taxon>
        <taxon>Gunneridae</taxon>
        <taxon>Pentapetalae</taxon>
        <taxon>rosids</taxon>
        <taxon>fabids</taxon>
        <taxon>Rosales</taxon>
        <taxon>Rosaceae</taxon>
        <taxon>Amygdaloideae</taxon>
        <taxon>Amygdaleae</taxon>
        <taxon>Prunus</taxon>
    </lineage>
</organism>
<evidence type="ECO:0000256" key="1">
    <source>
        <dbReference type="ARBA" id="ARBA00004123"/>
    </source>
</evidence>
<reference evidence="6 7" key="1">
    <citation type="submission" date="2018-02" db="EMBL/GenBank/DDBJ databases">
        <title>Draft genome of wild Prunus yedoensis var. nudiflora.</title>
        <authorList>
            <person name="Baek S."/>
            <person name="Kim J.-H."/>
            <person name="Choi K."/>
            <person name="Kim G.-B."/>
            <person name="Cho A."/>
            <person name="Jang H."/>
            <person name="Shin C.-H."/>
            <person name="Yu H.-J."/>
            <person name="Mun J.-H."/>
        </authorList>
    </citation>
    <scope>NUCLEOTIDE SEQUENCE [LARGE SCALE GENOMIC DNA]</scope>
    <source>
        <strain evidence="7">cv. Jeju island</strain>
        <tissue evidence="6">Leaf</tissue>
    </source>
</reference>
<feature type="compositionally biased region" description="Basic and acidic residues" evidence="4">
    <location>
        <begin position="58"/>
        <end position="67"/>
    </location>
</feature>
<evidence type="ECO:0000256" key="2">
    <source>
        <dbReference type="ARBA" id="ARBA00023125"/>
    </source>
</evidence>
<sequence>MKERTIERRQKRMIKNRESAARSRARKQAYTNQLEHEVFQLGKVNSWLKKQKSTNTETHSHHTKPPDEEASQILRSLSALLQAHLFQGFAHVVVSVQMETKRSGGGGEVTVGQVSLLTCAWEALATLLTSALLSLAAQPGGVPTHPVTDDGICHSSIKGCSKKW</sequence>
<evidence type="ECO:0000313" key="6">
    <source>
        <dbReference type="EMBL" id="PQQ05135.1"/>
    </source>
</evidence>
<dbReference type="GO" id="GO:0003700">
    <property type="term" value="F:DNA-binding transcription factor activity"/>
    <property type="evidence" value="ECO:0007669"/>
    <property type="project" value="InterPro"/>
</dbReference>
<dbReference type="EMBL" id="PJQY01001131">
    <property type="protein sequence ID" value="PQQ05135.1"/>
    <property type="molecule type" value="Genomic_DNA"/>
</dbReference>
<gene>
    <name evidence="6" type="ORF">Pyn_16429</name>
</gene>
<dbReference type="Gene3D" id="1.20.5.170">
    <property type="match status" value="1"/>
</dbReference>
<evidence type="ECO:0000313" key="7">
    <source>
        <dbReference type="Proteomes" id="UP000250321"/>
    </source>
</evidence>
<dbReference type="SMART" id="SM00338">
    <property type="entry name" value="BRLZ"/>
    <property type="match status" value="1"/>
</dbReference>
<dbReference type="STRING" id="2094558.A0A314Y9W0"/>
<keyword evidence="7" id="KW-1185">Reference proteome</keyword>
<dbReference type="Pfam" id="PF00170">
    <property type="entry name" value="bZIP_1"/>
    <property type="match status" value="1"/>
</dbReference>
<dbReference type="GO" id="GO:0045893">
    <property type="term" value="P:positive regulation of DNA-templated transcription"/>
    <property type="evidence" value="ECO:0007669"/>
    <property type="project" value="InterPro"/>
</dbReference>
<dbReference type="InterPro" id="IPR004827">
    <property type="entry name" value="bZIP"/>
</dbReference>
<dbReference type="GO" id="GO:0003677">
    <property type="term" value="F:DNA binding"/>
    <property type="evidence" value="ECO:0007669"/>
    <property type="project" value="UniProtKB-KW"/>
</dbReference>
<evidence type="ECO:0000256" key="3">
    <source>
        <dbReference type="ARBA" id="ARBA00023242"/>
    </source>
</evidence>
<evidence type="ECO:0000259" key="5">
    <source>
        <dbReference type="PROSITE" id="PS50217"/>
    </source>
</evidence>
<evidence type="ECO:0000256" key="4">
    <source>
        <dbReference type="SAM" id="MobiDB-lite"/>
    </source>
</evidence>
<dbReference type="PROSITE" id="PS50217">
    <property type="entry name" value="BZIP"/>
    <property type="match status" value="1"/>
</dbReference>
<dbReference type="SUPFAM" id="SSF57959">
    <property type="entry name" value="Leucine zipper domain"/>
    <property type="match status" value="1"/>
</dbReference>
<feature type="domain" description="BZIP" evidence="5">
    <location>
        <begin position="6"/>
        <end position="51"/>
    </location>
</feature>
<keyword evidence="2" id="KW-0238">DNA-binding</keyword>
<proteinExistence type="predicted"/>
<feature type="region of interest" description="Disordered" evidence="4">
    <location>
        <begin position="1"/>
        <end position="27"/>
    </location>
</feature>
<dbReference type="OrthoDB" id="644067at2759"/>
<keyword evidence="3" id="KW-0539">Nucleus</keyword>
<comment type="subcellular location">
    <subcellularLocation>
        <location evidence="1">Nucleus</location>
    </subcellularLocation>
</comment>
<dbReference type="Proteomes" id="UP000250321">
    <property type="component" value="Unassembled WGS sequence"/>
</dbReference>
<dbReference type="PROSITE" id="PS00036">
    <property type="entry name" value="BZIP_BASIC"/>
    <property type="match status" value="1"/>
</dbReference>